<feature type="transmembrane region" description="Helical" evidence="1">
    <location>
        <begin position="43"/>
        <end position="68"/>
    </location>
</feature>
<protein>
    <submittedName>
        <fullName evidence="2">Uncharacterized protein</fullName>
    </submittedName>
</protein>
<dbReference type="Proteomes" id="UP000789941">
    <property type="component" value="Unassembled WGS sequence"/>
</dbReference>
<proteinExistence type="predicted"/>
<dbReference type="EMBL" id="CABMJJ010000002">
    <property type="protein sequence ID" value="VVC02701.1"/>
    <property type="molecule type" value="Genomic_DNA"/>
</dbReference>
<evidence type="ECO:0000256" key="1">
    <source>
        <dbReference type="SAM" id="Phobius"/>
    </source>
</evidence>
<keyword evidence="1" id="KW-1133">Transmembrane helix</keyword>
<feature type="transmembrane region" description="Helical" evidence="1">
    <location>
        <begin position="143"/>
        <end position="160"/>
    </location>
</feature>
<keyword evidence="1" id="KW-0812">Transmembrane</keyword>
<organism evidence="2 3">
    <name type="scientific">Candidatus Bilamarchaeum dharawalense</name>
    <dbReference type="NCBI Taxonomy" id="2885759"/>
    <lineage>
        <taxon>Archaea</taxon>
        <taxon>Candidatus Micrarchaeota</taxon>
        <taxon>Candidatus Micrarchaeia</taxon>
        <taxon>Candidatus Anstonellales</taxon>
        <taxon>Candidatus Bilamarchaeaceae</taxon>
        <taxon>Candidatus Bilamarchaeum</taxon>
    </lineage>
</organism>
<accession>A0A5E4LMD9</accession>
<evidence type="ECO:0000313" key="2">
    <source>
        <dbReference type="EMBL" id="VVC02701.1"/>
    </source>
</evidence>
<gene>
    <name evidence="2" type="ORF">LFW2832_01190</name>
</gene>
<evidence type="ECO:0000313" key="3">
    <source>
        <dbReference type="Proteomes" id="UP000789941"/>
    </source>
</evidence>
<name>A0A5E4LMD9_9ARCH</name>
<sequence>MTEIVFFVLAFLAGLLVKVVDWMEDDRKTSIWTKMPLALAYGLLIGYIISAASFGLIFLGALLAQVLARKIDTTSHRFGFLIAIFSLLFLGFPEINIIVLLYFMILAFLDEEDYIGKLRPLTEYRPFLKIGSVLMIILGRWDYFLAIILFDIGYELFNFISKKTKEKKEKENYGGRVRFRTKVPVQRKR</sequence>
<comment type="caution">
    <text evidence="2">The sequence shown here is derived from an EMBL/GenBank/DDBJ whole genome shotgun (WGS) entry which is preliminary data.</text>
</comment>
<dbReference type="AlphaFoldDB" id="A0A5E4LMD9"/>
<reference evidence="2 3" key="1">
    <citation type="submission" date="2019-08" db="EMBL/GenBank/DDBJ databases">
        <authorList>
            <person name="Vazquez-Campos X."/>
        </authorList>
    </citation>
    <scope>NUCLEOTIDE SEQUENCE [LARGE SCALE GENOMIC DNA]</scope>
    <source>
        <strain evidence="2">LFW-283_2</strain>
    </source>
</reference>
<feature type="transmembrane region" description="Helical" evidence="1">
    <location>
        <begin position="80"/>
        <end position="109"/>
    </location>
</feature>
<keyword evidence="1" id="KW-0472">Membrane</keyword>